<proteinExistence type="predicted"/>
<name>A0AAN9JL12_CLITE</name>
<comment type="caution">
    <text evidence="1">The sequence shown here is derived from an EMBL/GenBank/DDBJ whole genome shotgun (WGS) entry which is preliminary data.</text>
</comment>
<keyword evidence="2" id="KW-1185">Reference proteome</keyword>
<gene>
    <name evidence="1" type="ORF">RJT34_11729</name>
</gene>
<sequence length="66" mass="7318">MKPLILINVHELLVLNFLHSSSFIRLDNEKLLAINFNFHLSSSDPNLSPATLIWSLHGLSSSTSSS</sequence>
<dbReference type="AlphaFoldDB" id="A0AAN9JL12"/>
<evidence type="ECO:0000313" key="2">
    <source>
        <dbReference type="Proteomes" id="UP001359559"/>
    </source>
</evidence>
<reference evidence="1 2" key="1">
    <citation type="submission" date="2024-01" db="EMBL/GenBank/DDBJ databases">
        <title>The genomes of 5 underutilized Papilionoideae crops provide insights into root nodulation and disease resistance.</title>
        <authorList>
            <person name="Yuan L."/>
        </authorList>
    </citation>
    <scope>NUCLEOTIDE SEQUENCE [LARGE SCALE GENOMIC DNA]</scope>
    <source>
        <strain evidence="1">LY-2023</strain>
        <tissue evidence="1">Leaf</tissue>
    </source>
</reference>
<protein>
    <submittedName>
        <fullName evidence="1">Uncharacterized protein</fullName>
    </submittedName>
</protein>
<accession>A0AAN9JL12</accession>
<dbReference type="EMBL" id="JAYKXN010000003">
    <property type="protein sequence ID" value="KAK7300878.1"/>
    <property type="molecule type" value="Genomic_DNA"/>
</dbReference>
<evidence type="ECO:0000313" key="1">
    <source>
        <dbReference type="EMBL" id="KAK7300878.1"/>
    </source>
</evidence>
<organism evidence="1 2">
    <name type="scientific">Clitoria ternatea</name>
    <name type="common">Butterfly pea</name>
    <dbReference type="NCBI Taxonomy" id="43366"/>
    <lineage>
        <taxon>Eukaryota</taxon>
        <taxon>Viridiplantae</taxon>
        <taxon>Streptophyta</taxon>
        <taxon>Embryophyta</taxon>
        <taxon>Tracheophyta</taxon>
        <taxon>Spermatophyta</taxon>
        <taxon>Magnoliopsida</taxon>
        <taxon>eudicotyledons</taxon>
        <taxon>Gunneridae</taxon>
        <taxon>Pentapetalae</taxon>
        <taxon>rosids</taxon>
        <taxon>fabids</taxon>
        <taxon>Fabales</taxon>
        <taxon>Fabaceae</taxon>
        <taxon>Papilionoideae</taxon>
        <taxon>50 kb inversion clade</taxon>
        <taxon>NPAAA clade</taxon>
        <taxon>indigoferoid/millettioid clade</taxon>
        <taxon>Phaseoleae</taxon>
        <taxon>Clitoria</taxon>
    </lineage>
</organism>
<dbReference type="Proteomes" id="UP001359559">
    <property type="component" value="Unassembled WGS sequence"/>
</dbReference>